<evidence type="ECO:0000313" key="1">
    <source>
        <dbReference type="EMBL" id="KAK0379165.1"/>
    </source>
</evidence>
<organism evidence="1 2">
    <name type="scientific">Colletotrichum limetticola</name>
    <dbReference type="NCBI Taxonomy" id="1209924"/>
    <lineage>
        <taxon>Eukaryota</taxon>
        <taxon>Fungi</taxon>
        <taxon>Dikarya</taxon>
        <taxon>Ascomycota</taxon>
        <taxon>Pezizomycotina</taxon>
        <taxon>Sordariomycetes</taxon>
        <taxon>Hypocreomycetidae</taxon>
        <taxon>Glomerellales</taxon>
        <taxon>Glomerellaceae</taxon>
        <taxon>Colletotrichum</taxon>
        <taxon>Colletotrichum acutatum species complex</taxon>
    </lineage>
</organism>
<accession>A0ABQ9Q5T8</accession>
<keyword evidence="2" id="KW-1185">Reference proteome</keyword>
<gene>
    <name evidence="1" type="ORF">CLIM01_03470</name>
</gene>
<comment type="caution">
    <text evidence="1">The sequence shown here is derived from an EMBL/GenBank/DDBJ whole genome shotgun (WGS) entry which is preliminary data.</text>
</comment>
<dbReference type="EMBL" id="JARUPT010000074">
    <property type="protein sequence ID" value="KAK0379165.1"/>
    <property type="molecule type" value="Genomic_DNA"/>
</dbReference>
<proteinExistence type="predicted"/>
<dbReference type="Proteomes" id="UP001169217">
    <property type="component" value="Unassembled WGS sequence"/>
</dbReference>
<reference evidence="1" key="1">
    <citation type="submission" date="2023-04" db="EMBL/GenBank/DDBJ databases">
        <title>Colletotrichum limetticola genome sequence.</title>
        <authorList>
            <person name="Baroncelli R."/>
        </authorList>
    </citation>
    <scope>NUCLEOTIDE SEQUENCE</scope>
    <source>
        <strain evidence="1">KLA-Anderson</strain>
    </source>
</reference>
<sequence>MSSRLRRIVARVDETGRSEDTQEGRGIGNNSSLFRIYALLKNGKGTGEKENKVELNFVKYFPEIGVEKQSLDNFNDGGTGAGCAEQIDEVYYVRKFSHPNLLELKAY</sequence>
<protein>
    <submittedName>
        <fullName evidence="1">Peptidoglycan binding domain protein</fullName>
    </submittedName>
</protein>
<evidence type="ECO:0000313" key="2">
    <source>
        <dbReference type="Proteomes" id="UP001169217"/>
    </source>
</evidence>
<name>A0ABQ9Q5T8_9PEZI</name>